<dbReference type="EMBL" id="CP081864">
    <property type="protein sequence ID" value="QZN97043.1"/>
    <property type="molecule type" value="Genomic_DNA"/>
</dbReference>
<gene>
    <name evidence="2" type="ORF">K6K13_06610</name>
</gene>
<accession>A0ABX9APR1</accession>
<evidence type="ECO:0000313" key="2">
    <source>
        <dbReference type="EMBL" id="QZN97043.1"/>
    </source>
</evidence>
<evidence type="ECO:0000256" key="1">
    <source>
        <dbReference type="SAM" id="SignalP"/>
    </source>
</evidence>
<name>A0ABX9APR1_9ENTR</name>
<proteinExistence type="predicted"/>
<sequence>MFGLPFRQLPQRKRRLLAFGVVVCWLMLNTQLALAAHLCDVQPVVQTTQVVSHHGMNMTQTSHHASVMVKAPLCDKHCTPDTAQKTTSPLHLDAIAHDTSTLLVLANDSPLPDQHTWLTPLRTGPPAEIVYCRFRE</sequence>
<organism evidence="2 3">
    <name type="scientific">Symbiopectobacterium purcellii</name>
    <dbReference type="NCBI Taxonomy" id="2871826"/>
    <lineage>
        <taxon>Bacteria</taxon>
        <taxon>Pseudomonadati</taxon>
        <taxon>Pseudomonadota</taxon>
        <taxon>Gammaproteobacteria</taxon>
        <taxon>Enterobacterales</taxon>
        <taxon>Enterobacteriaceae</taxon>
    </lineage>
</organism>
<keyword evidence="3" id="KW-1185">Reference proteome</keyword>
<keyword evidence="1" id="KW-0732">Signal</keyword>
<feature type="chain" id="PRO_5046484835" description="DUF2946 domain-containing protein" evidence="1">
    <location>
        <begin position="36"/>
        <end position="136"/>
    </location>
</feature>
<reference evidence="2 3" key="1">
    <citation type="submission" date="2021-08" db="EMBL/GenBank/DDBJ databases">
        <title>Culture and genomic analysis of Symbiopectobacterium purcellii sp. nov. gen. nov., isolated from the leafhopper Empoasca decipiens.</title>
        <authorList>
            <person name="Nadal-Jimenez P."/>
            <person name="Siozios S."/>
            <person name="Halliday N."/>
            <person name="Camara M."/>
            <person name="Hurst G.D.D."/>
        </authorList>
    </citation>
    <scope>NUCLEOTIDE SEQUENCE [LARGE SCALE GENOMIC DNA]</scope>
    <source>
        <strain evidence="2 3">SyEd1</strain>
    </source>
</reference>
<evidence type="ECO:0008006" key="4">
    <source>
        <dbReference type="Google" id="ProtNLM"/>
    </source>
</evidence>
<dbReference type="Proteomes" id="UP000825886">
    <property type="component" value="Chromosome"/>
</dbReference>
<dbReference type="RefSeq" id="WP_222160053.1">
    <property type="nucleotide sequence ID" value="NZ_CP081864.1"/>
</dbReference>
<protein>
    <recommendedName>
        <fullName evidence="4">DUF2946 domain-containing protein</fullName>
    </recommendedName>
</protein>
<feature type="signal peptide" evidence="1">
    <location>
        <begin position="1"/>
        <end position="35"/>
    </location>
</feature>
<evidence type="ECO:0000313" key="3">
    <source>
        <dbReference type="Proteomes" id="UP000825886"/>
    </source>
</evidence>